<feature type="compositionally biased region" description="Polar residues" evidence="1">
    <location>
        <begin position="120"/>
        <end position="131"/>
    </location>
</feature>
<dbReference type="InterPro" id="IPR011009">
    <property type="entry name" value="Kinase-like_dom_sf"/>
</dbReference>
<name>A0A9P4WB87_CURKU</name>
<dbReference type="PANTHER" id="PTHR21310">
    <property type="entry name" value="AMINOGLYCOSIDE PHOSPHOTRANSFERASE-RELATED-RELATED"/>
    <property type="match status" value="1"/>
</dbReference>
<protein>
    <recommendedName>
        <fullName evidence="2">Aminoglycoside phosphotransferase domain-containing protein</fullName>
    </recommendedName>
</protein>
<evidence type="ECO:0000313" key="4">
    <source>
        <dbReference type="Proteomes" id="UP000801428"/>
    </source>
</evidence>
<feature type="compositionally biased region" description="Acidic residues" evidence="1">
    <location>
        <begin position="195"/>
        <end position="214"/>
    </location>
</feature>
<evidence type="ECO:0000256" key="1">
    <source>
        <dbReference type="SAM" id="MobiDB-lite"/>
    </source>
</evidence>
<comment type="caution">
    <text evidence="3">The sequence shown here is derived from an EMBL/GenBank/DDBJ whole genome shotgun (WGS) entry which is preliminary data.</text>
</comment>
<dbReference type="Pfam" id="PF01636">
    <property type="entry name" value="APH"/>
    <property type="match status" value="1"/>
</dbReference>
<dbReference type="AlphaFoldDB" id="A0A9P4WB87"/>
<evidence type="ECO:0000313" key="3">
    <source>
        <dbReference type="EMBL" id="KAF3002484.1"/>
    </source>
</evidence>
<dbReference type="Gene3D" id="3.90.1200.10">
    <property type="match status" value="1"/>
</dbReference>
<reference evidence="3" key="1">
    <citation type="submission" date="2019-04" db="EMBL/GenBank/DDBJ databases">
        <title>Sequencing of skin fungus with MAO and IRED activity.</title>
        <authorList>
            <person name="Marsaioli A.J."/>
            <person name="Bonatto J.M.C."/>
            <person name="Reis Junior O."/>
        </authorList>
    </citation>
    <scope>NUCLEOTIDE SEQUENCE</scope>
    <source>
        <strain evidence="3">30M1</strain>
    </source>
</reference>
<dbReference type="InterPro" id="IPR051678">
    <property type="entry name" value="AGP_Transferase"/>
</dbReference>
<dbReference type="Gene3D" id="3.30.200.20">
    <property type="entry name" value="Phosphorylase Kinase, domain 1"/>
    <property type="match status" value="1"/>
</dbReference>
<keyword evidence="4" id="KW-1185">Reference proteome</keyword>
<feature type="compositionally biased region" description="Basic and acidic residues" evidence="1">
    <location>
        <begin position="215"/>
        <end position="227"/>
    </location>
</feature>
<dbReference type="EMBL" id="SWKU01000011">
    <property type="protein sequence ID" value="KAF3002484.1"/>
    <property type="molecule type" value="Genomic_DNA"/>
</dbReference>
<gene>
    <name evidence="3" type="ORF">E8E13_005730</name>
</gene>
<dbReference type="PANTHER" id="PTHR21310:SF51">
    <property type="entry name" value="AMINOGLYCOSIDE PHOSPHOTRANSFERASE DOMAIN-CONTAINING PROTEIN"/>
    <property type="match status" value="1"/>
</dbReference>
<feature type="domain" description="Aminoglycoside phosphotransferase" evidence="2">
    <location>
        <begin position="281"/>
        <end position="526"/>
    </location>
</feature>
<dbReference type="Proteomes" id="UP000801428">
    <property type="component" value="Unassembled WGS sequence"/>
</dbReference>
<feature type="region of interest" description="Disordered" evidence="1">
    <location>
        <begin position="108"/>
        <end position="143"/>
    </location>
</feature>
<sequence>MLRNIRNTISYKMHRSAAPAHRQQLRNPTPDTSLTEKIINVGKRISTICKFKVVSQTPLPAHSVESDSTFVLSDHTAATNILVLPDDIEQPFEVPFCSTMNDPVAAFPPPAASSEASTSVGTPAASTQTDITVPEDDETSIQTSEKLQYGFGKRLKAKYTKIMDSTTKALGNVFGDTNKTVNLPIESRELKVDGIDEESDKDEDGNDEDEDDSDASEHGDQPQHPRCDWNTIRAISNDQIKAVAQKHLPLEGDLQVTARTCGTYHLVAFIAHADPDHTNTEWIIRIPGHGTPSHWKEADAYILEREVQLVEHVRQNTQAPVPHILAYSSSCENELGSPFTLMTKLPGKSAYEVWFDSSYNPTYAFRTADVPSVATEKKRINFLRSLASTMTEIQKLSFDKIGMPAISEDGTIAVGPSYAWHDTEEPDEATEHCAFATTHAYTNTALVNDFVVEIPAEKTRTSCYQSGTRDILDIVFSQSVFNEGLSAPETFTIHHNDLDLQNILVDDEGNVTGIIDWDNAYAAPRCIGAAAVPIFLRSDWFPRYTHALNITPHMGWNEQHYREIYAAAMVEAGNPDAKYTSKSAIYQACIAAIYEGGDHEDLIEKLVRCIPDCRIDIDDLKVGLGMGWSSAEEMLQRQFTKILEPQLPRSGLIKELEDELTLKEWWTGFDDLLWFLDEETWPDDPLWDDPAWDER</sequence>
<accession>A0A9P4WB87</accession>
<dbReference type="SUPFAM" id="SSF56112">
    <property type="entry name" value="Protein kinase-like (PK-like)"/>
    <property type="match status" value="1"/>
</dbReference>
<proteinExistence type="predicted"/>
<dbReference type="InterPro" id="IPR002575">
    <property type="entry name" value="Aminoglycoside_PTrfase"/>
</dbReference>
<evidence type="ECO:0000259" key="2">
    <source>
        <dbReference type="Pfam" id="PF01636"/>
    </source>
</evidence>
<feature type="region of interest" description="Disordered" evidence="1">
    <location>
        <begin position="188"/>
        <end position="227"/>
    </location>
</feature>
<organism evidence="3 4">
    <name type="scientific">Curvularia kusanoi</name>
    <name type="common">Cochliobolus kusanoi</name>
    <dbReference type="NCBI Taxonomy" id="90978"/>
    <lineage>
        <taxon>Eukaryota</taxon>
        <taxon>Fungi</taxon>
        <taxon>Dikarya</taxon>
        <taxon>Ascomycota</taxon>
        <taxon>Pezizomycotina</taxon>
        <taxon>Dothideomycetes</taxon>
        <taxon>Pleosporomycetidae</taxon>
        <taxon>Pleosporales</taxon>
        <taxon>Pleosporineae</taxon>
        <taxon>Pleosporaceae</taxon>
        <taxon>Curvularia</taxon>
    </lineage>
</organism>
<dbReference type="OrthoDB" id="10003767at2759"/>